<dbReference type="Proteomes" id="UP001230328">
    <property type="component" value="Unassembled WGS sequence"/>
</dbReference>
<feature type="region of interest" description="Disordered" evidence="1">
    <location>
        <begin position="81"/>
        <end position="127"/>
    </location>
</feature>
<evidence type="ECO:0000313" key="3">
    <source>
        <dbReference type="Proteomes" id="UP001230328"/>
    </source>
</evidence>
<comment type="caution">
    <text evidence="2">The sequence shown here is derived from an EMBL/GenBank/DDBJ whole genome shotgun (WGS) entry which is preliminary data.</text>
</comment>
<keyword evidence="3" id="KW-1185">Reference proteome</keyword>
<proteinExistence type="predicted"/>
<evidence type="ECO:0000256" key="1">
    <source>
        <dbReference type="SAM" id="MobiDB-lite"/>
    </source>
</evidence>
<accession>A0ABU0SPP3</accession>
<reference evidence="2 3" key="1">
    <citation type="submission" date="2023-07" db="EMBL/GenBank/DDBJ databases">
        <title>Comparative genomics of wheat-associated soil bacteria to identify genetic determinants of phenazine resistance.</title>
        <authorList>
            <person name="Mouncey N."/>
        </authorList>
    </citation>
    <scope>NUCLEOTIDE SEQUENCE [LARGE SCALE GENOMIC DNA]</scope>
    <source>
        <strain evidence="2 3">V2I4</strain>
    </source>
</reference>
<name>A0ABU0SPP3_9ACTN</name>
<organism evidence="2 3">
    <name type="scientific">Streptomyces umbrinus</name>
    <dbReference type="NCBI Taxonomy" id="67370"/>
    <lineage>
        <taxon>Bacteria</taxon>
        <taxon>Bacillati</taxon>
        <taxon>Actinomycetota</taxon>
        <taxon>Actinomycetes</taxon>
        <taxon>Kitasatosporales</taxon>
        <taxon>Streptomycetaceae</taxon>
        <taxon>Streptomyces</taxon>
        <taxon>Streptomyces phaeochromogenes group</taxon>
    </lineage>
</organism>
<sequence>MSGIRREHVRVLNVDDETGHTGPLTAAGIRVVTEVVTEVVTATGGRPCRVADGASVPRVAHSGIAHTRIARGGVPHAVVLDGTRHDTAGPEPRTAGPEPRTDGLTSAPTIHTGRGAAHAARPMEDGR</sequence>
<dbReference type="EMBL" id="JAUSZI010000002">
    <property type="protein sequence ID" value="MDQ1025480.1"/>
    <property type="molecule type" value="Genomic_DNA"/>
</dbReference>
<protein>
    <submittedName>
        <fullName evidence="2">Uncharacterized protein</fullName>
    </submittedName>
</protein>
<evidence type="ECO:0000313" key="2">
    <source>
        <dbReference type="EMBL" id="MDQ1025480.1"/>
    </source>
</evidence>
<dbReference type="RefSeq" id="WP_307520826.1">
    <property type="nucleotide sequence ID" value="NZ_JAUSZI010000002.1"/>
</dbReference>
<gene>
    <name evidence="2" type="ORF">QF035_003062</name>
</gene>